<proteinExistence type="predicted"/>
<dbReference type="InterPro" id="IPR036873">
    <property type="entry name" value="Rhodanese-like_dom_sf"/>
</dbReference>
<dbReference type="PANTHER" id="PTHR30401:SF0">
    <property type="entry name" value="TRNA 2-SELENOURIDINE SYNTHASE"/>
    <property type="match status" value="1"/>
</dbReference>
<dbReference type="InterPro" id="IPR017582">
    <property type="entry name" value="SelU"/>
</dbReference>
<dbReference type="RefSeq" id="WP_186916888.1">
    <property type="nucleotide sequence ID" value="NZ_JACOFZ010000004.1"/>
</dbReference>
<dbReference type="NCBIfam" id="NF008750">
    <property type="entry name" value="PRK11784.1-2"/>
    <property type="match status" value="1"/>
</dbReference>
<evidence type="ECO:0000259" key="2">
    <source>
        <dbReference type="PROSITE" id="PS50206"/>
    </source>
</evidence>
<evidence type="ECO:0000256" key="1">
    <source>
        <dbReference type="ARBA" id="ARBA00023266"/>
    </source>
</evidence>
<comment type="caution">
    <text evidence="3">The sequence shown here is derived from an EMBL/GenBank/DDBJ whole genome shotgun (WGS) entry which is preliminary data.</text>
</comment>
<sequence length="354" mass="40401">MKHPAPINFEQVLNELDSFDCIIDARSPAEFAEDHIPGAINCPVLDNEERIRIGTCYKQVGAFEAKKIGAALVAKNIAIHLESHFLEMPKNWRPLIYCWRGGNRSGSMAHIFAKIGWPAYQLEGGYKEYRRYVNQDLPKIVSSLEWKVICGSTGSCKSRLLLALEKQGSQVLDLEQFAQHRGSVLGNLPLQDQPSQKHFETLIWSKLKSFDPQLPVYVEAESKKVGNLRIPDSMMDCLRQGSCIEVQLDMQHRIDFLCEDYAHFIEDHSALKTQLGFLSQLYGKEAIKEWVNLIDQGNLKDLVQLLLQKHYDPAYQKGVIRNFSKFEQRSQFTLASYLPEDIHHLAQTLIASEN</sequence>
<keyword evidence="4" id="KW-1185">Reference proteome</keyword>
<dbReference type="GO" id="GO:0002098">
    <property type="term" value="P:tRNA wobble uridine modification"/>
    <property type="evidence" value="ECO:0007669"/>
    <property type="project" value="InterPro"/>
</dbReference>
<organism evidence="3 4">
    <name type="scientific">Undibacterium nitidum</name>
    <dbReference type="NCBI Taxonomy" id="2762298"/>
    <lineage>
        <taxon>Bacteria</taxon>
        <taxon>Pseudomonadati</taxon>
        <taxon>Pseudomonadota</taxon>
        <taxon>Betaproteobacteria</taxon>
        <taxon>Burkholderiales</taxon>
        <taxon>Oxalobacteraceae</taxon>
        <taxon>Undibacterium</taxon>
    </lineage>
</organism>
<dbReference type="Pfam" id="PF26341">
    <property type="entry name" value="AAA_SelU"/>
    <property type="match status" value="1"/>
</dbReference>
<dbReference type="Gene3D" id="3.40.250.10">
    <property type="entry name" value="Rhodanese-like domain"/>
    <property type="match status" value="1"/>
</dbReference>
<gene>
    <name evidence="3" type="primary">mnmH</name>
    <name evidence="3" type="ORF">H8K36_12920</name>
</gene>
<evidence type="ECO:0000313" key="4">
    <source>
        <dbReference type="Proteomes" id="UP000627446"/>
    </source>
</evidence>
<dbReference type="GO" id="GO:0043828">
    <property type="term" value="F:tRNA 2-selenouridine synthase activity"/>
    <property type="evidence" value="ECO:0007669"/>
    <property type="project" value="InterPro"/>
</dbReference>
<dbReference type="EMBL" id="JACOFZ010000004">
    <property type="protein sequence ID" value="MBC3882288.1"/>
    <property type="molecule type" value="Genomic_DNA"/>
</dbReference>
<evidence type="ECO:0000313" key="3">
    <source>
        <dbReference type="EMBL" id="MBC3882288.1"/>
    </source>
</evidence>
<dbReference type="NCBIfam" id="TIGR03167">
    <property type="entry name" value="tRNA_sel_U_synt"/>
    <property type="match status" value="1"/>
</dbReference>
<dbReference type="PANTHER" id="PTHR30401">
    <property type="entry name" value="TRNA 2-SELENOURIDINE SYNTHASE"/>
    <property type="match status" value="1"/>
</dbReference>
<dbReference type="SMART" id="SM00450">
    <property type="entry name" value="RHOD"/>
    <property type="match status" value="1"/>
</dbReference>
<keyword evidence="1" id="KW-0711">Selenium</keyword>
<dbReference type="SUPFAM" id="SSF52821">
    <property type="entry name" value="Rhodanese/Cell cycle control phosphatase"/>
    <property type="match status" value="1"/>
</dbReference>
<feature type="domain" description="Rhodanese" evidence="2">
    <location>
        <begin position="22"/>
        <end position="138"/>
    </location>
</feature>
<dbReference type="Proteomes" id="UP000627446">
    <property type="component" value="Unassembled WGS sequence"/>
</dbReference>
<dbReference type="NCBIfam" id="NF008752">
    <property type="entry name" value="PRK11784.1-4"/>
    <property type="match status" value="1"/>
</dbReference>
<reference evidence="3" key="1">
    <citation type="submission" date="2020-08" db="EMBL/GenBank/DDBJ databases">
        <title>Novel species isolated from subtropical streams in China.</title>
        <authorList>
            <person name="Lu H."/>
        </authorList>
    </citation>
    <scope>NUCLEOTIDE SEQUENCE</scope>
    <source>
        <strain evidence="3">LX22W</strain>
    </source>
</reference>
<protein>
    <submittedName>
        <fullName evidence="3">tRNA 2-selenouridine(34) synthase MnmH</fullName>
    </submittedName>
</protein>
<dbReference type="InterPro" id="IPR058840">
    <property type="entry name" value="AAA_SelU"/>
</dbReference>
<dbReference type="InterPro" id="IPR001763">
    <property type="entry name" value="Rhodanese-like_dom"/>
</dbReference>
<dbReference type="PROSITE" id="PS50206">
    <property type="entry name" value="RHODANESE_3"/>
    <property type="match status" value="1"/>
</dbReference>
<dbReference type="AlphaFoldDB" id="A0A923KPX2"/>
<accession>A0A923KPX2</accession>
<dbReference type="Pfam" id="PF00581">
    <property type="entry name" value="Rhodanese"/>
    <property type="match status" value="1"/>
</dbReference>
<name>A0A923KPX2_9BURK</name>